<keyword evidence="2" id="KW-1185">Reference proteome</keyword>
<protein>
    <submittedName>
        <fullName evidence="1">Uncharacterized protein</fullName>
    </submittedName>
</protein>
<evidence type="ECO:0000313" key="2">
    <source>
        <dbReference type="Proteomes" id="UP001519310"/>
    </source>
</evidence>
<proteinExistence type="predicted"/>
<dbReference type="EMBL" id="JAGGLQ010000007">
    <property type="protein sequence ID" value="MBP2038165.1"/>
    <property type="molecule type" value="Genomic_DNA"/>
</dbReference>
<comment type="caution">
    <text evidence="1">The sequence shown here is derived from an EMBL/GenBank/DDBJ whole genome shotgun (WGS) entry which is preliminary data.</text>
</comment>
<name>A0ABS4L7S4_STRAV</name>
<dbReference type="Proteomes" id="UP001519310">
    <property type="component" value="Unassembled WGS sequence"/>
</dbReference>
<organism evidence="1 2">
    <name type="scientific">Streptomyces avidinii</name>
    <dbReference type="NCBI Taxonomy" id="1895"/>
    <lineage>
        <taxon>Bacteria</taxon>
        <taxon>Bacillati</taxon>
        <taxon>Actinomycetota</taxon>
        <taxon>Actinomycetes</taxon>
        <taxon>Kitasatosporales</taxon>
        <taxon>Streptomycetaceae</taxon>
        <taxon>Streptomyces</taxon>
    </lineage>
</organism>
<evidence type="ECO:0000313" key="1">
    <source>
        <dbReference type="EMBL" id="MBP2038165.1"/>
    </source>
</evidence>
<gene>
    <name evidence="1" type="ORF">J2Z77_003972</name>
</gene>
<reference evidence="1 2" key="1">
    <citation type="submission" date="2021-03" db="EMBL/GenBank/DDBJ databases">
        <title>Genomic Encyclopedia of Type Strains, Phase IV (KMG-IV): sequencing the most valuable type-strain genomes for metagenomic binning, comparative biology and taxonomic classification.</title>
        <authorList>
            <person name="Goeker M."/>
        </authorList>
    </citation>
    <scope>NUCLEOTIDE SEQUENCE [LARGE SCALE GENOMIC DNA]</scope>
    <source>
        <strain evidence="1 2">DSM 40526</strain>
    </source>
</reference>
<sequence>MIIGISGPNTAPPDAWGTRRAVDILHTVSGLRVQGFAAFAALFS</sequence>
<accession>A0ABS4L7S4</accession>
<dbReference type="RefSeq" id="WP_268251432.1">
    <property type="nucleotide sequence ID" value="NZ_BMVL01000008.1"/>
</dbReference>